<keyword evidence="3" id="KW-1185">Reference proteome</keyword>
<keyword evidence="1" id="KW-0472">Membrane</keyword>
<evidence type="ECO:0000313" key="3">
    <source>
        <dbReference type="Proteomes" id="UP001610818"/>
    </source>
</evidence>
<protein>
    <submittedName>
        <fullName evidence="2">DUF4389 domain-containing protein</fullName>
    </submittedName>
</protein>
<name>A0ABW7QSM6_9ACTN</name>
<feature type="transmembrane region" description="Helical" evidence="1">
    <location>
        <begin position="128"/>
        <end position="158"/>
    </location>
</feature>
<gene>
    <name evidence="2" type="ORF">ACH4F9_20265</name>
</gene>
<accession>A0ABW7QSM6</accession>
<keyword evidence="1" id="KW-1133">Transmembrane helix</keyword>
<dbReference type="InterPro" id="IPR025498">
    <property type="entry name" value="DUF4389"/>
</dbReference>
<sequence length="199" mass="22621">MTVATPYPAQLDLRSTHHVARWRPLVQWLLAVPQLLIAYALSLLRSVLTFIAFFTVLFTRRIPRPLFDAIAMTFRYEWRVASYVLFLREDYPPFDFQSASGDDGVDPNTLVTFAYPERMSRWQPLVKWLLAVPHYLVLCVLGIAAMIAVIAGFFAVLITGEYPSGLRAFVVGVYRYNLRVQAYVGLLTDSYPPFGLHAG</sequence>
<organism evidence="2 3">
    <name type="scientific">Streptomyces longisporoflavus</name>
    <dbReference type="NCBI Taxonomy" id="28044"/>
    <lineage>
        <taxon>Bacteria</taxon>
        <taxon>Bacillati</taxon>
        <taxon>Actinomycetota</taxon>
        <taxon>Actinomycetes</taxon>
        <taxon>Kitasatosporales</taxon>
        <taxon>Streptomycetaceae</taxon>
        <taxon>Streptomyces</taxon>
    </lineage>
</organism>
<dbReference type="Pfam" id="PF14333">
    <property type="entry name" value="DUF4389"/>
    <property type="match status" value="2"/>
</dbReference>
<evidence type="ECO:0000256" key="1">
    <source>
        <dbReference type="SAM" id="Phobius"/>
    </source>
</evidence>
<dbReference type="Proteomes" id="UP001610818">
    <property type="component" value="Unassembled WGS sequence"/>
</dbReference>
<dbReference type="RefSeq" id="WP_397713356.1">
    <property type="nucleotide sequence ID" value="NZ_JBIRGN010000003.1"/>
</dbReference>
<dbReference type="EMBL" id="JBIRGQ010000003">
    <property type="protein sequence ID" value="MFH8547340.1"/>
    <property type="molecule type" value="Genomic_DNA"/>
</dbReference>
<reference evidence="2 3" key="1">
    <citation type="submission" date="2024-10" db="EMBL/GenBank/DDBJ databases">
        <title>The Natural Products Discovery Center: Release of the First 8490 Sequenced Strains for Exploring Actinobacteria Biosynthetic Diversity.</title>
        <authorList>
            <person name="Kalkreuter E."/>
            <person name="Kautsar S.A."/>
            <person name="Yang D."/>
            <person name="Bader C.D."/>
            <person name="Teijaro C.N."/>
            <person name="Fluegel L."/>
            <person name="Davis C.M."/>
            <person name="Simpson J.R."/>
            <person name="Lauterbach L."/>
            <person name="Steele A.D."/>
            <person name="Gui C."/>
            <person name="Meng S."/>
            <person name="Li G."/>
            <person name="Viehrig K."/>
            <person name="Ye F."/>
            <person name="Su P."/>
            <person name="Kiefer A.F."/>
            <person name="Nichols A."/>
            <person name="Cepeda A.J."/>
            <person name="Yan W."/>
            <person name="Fan B."/>
            <person name="Jiang Y."/>
            <person name="Adhikari A."/>
            <person name="Zheng C.-J."/>
            <person name="Schuster L."/>
            <person name="Cowan T.M."/>
            <person name="Smanski M.J."/>
            <person name="Chevrette M.G."/>
            <person name="De Carvalho L.P.S."/>
            <person name="Shen B."/>
        </authorList>
    </citation>
    <scope>NUCLEOTIDE SEQUENCE [LARGE SCALE GENOMIC DNA]</scope>
    <source>
        <strain evidence="2 3">NPDC017990</strain>
    </source>
</reference>
<keyword evidence="1" id="KW-0812">Transmembrane</keyword>
<evidence type="ECO:0000313" key="2">
    <source>
        <dbReference type="EMBL" id="MFH8547340.1"/>
    </source>
</evidence>
<feature type="transmembrane region" description="Helical" evidence="1">
    <location>
        <begin position="36"/>
        <end position="58"/>
    </location>
</feature>
<comment type="caution">
    <text evidence="2">The sequence shown here is derived from an EMBL/GenBank/DDBJ whole genome shotgun (WGS) entry which is preliminary data.</text>
</comment>
<proteinExistence type="predicted"/>